<dbReference type="GO" id="GO:0003677">
    <property type="term" value="F:DNA binding"/>
    <property type="evidence" value="ECO:0007669"/>
    <property type="project" value="UniProtKB-UniRule"/>
</dbReference>
<sequence length="134" mass="15478">MSQKRKRLSLEDKVAIIQELQKVNMSYREAGEKFGVGKTVIGDILKEKDDLLKLYAQNSNLTAKKKFKKTGGVTIDSLTYEWFCRARAHNIPVIGVLIQEKAREIAVELLKKTQDDRLAYMLNMLKRYVKEQIC</sequence>
<accession>A0ABD2VV68</accession>
<dbReference type="PANTHER" id="PTHR19303">
    <property type="entry name" value="TRANSPOSON"/>
    <property type="match status" value="1"/>
</dbReference>
<dbReference type="InterPro" id="IPR050863">
    <property type="entry name" value="CenT-Element_Derived"/>
</dbReference>
<dbReference type="InterPro" id="IPR009057">
    <property type="entry name" value="Homeodomain-like_sf"/>
</dbReference>
<dbReference type="InterPro" id="IPR007889">
    <property type="entry name" value="HTH_Psq"/>
</dbReference>
<comment type="caution">
    <text evidence="6">The sequence shown here is derived from an EMBL/GenBank/DDBJ whole genome shotgun (WGS) entry which is preliminary data.</text>
</comment>
<keyword evidence="3 4" id="KW-0539">Nucleus</keyword>
<proteinExistence type="predicted"/>
<dbReference type="GO" id="GO:0005634">
    <property type="term" value="C:nucleus"/>
    <property type="evidence" value="ECO:0007669"/>
    <property type="project" value="UniProtKB-SubCell"/>
</dbReference>
<comment type="subcellular location">
    <subcellularLocation>
        <location evidence="1 4">Nucleus</location>
    </subcellularLocation>
</comment>
<evidence type="ECO:0000259" key="5">
    <source>
        <dbReference type="PROSITE" id="PS50960"/>
    </source>
</evidence>
<organism evidence="6 7">
    <name type="scientific">Trichogramma kaykai</name>
    <dbReference type="NCBI Taxonomy" id="54128"/>
    <lineage>
        <taxon>Eukaryota</taxon>
        <taxon>Metazoa</taxon>
        <taxon>Ecdysozoa</taxon>
        <taxon>Arthropoda</taxon>
        <taxon>Hexapoda</taxon>
        <taxon>Insecta</taxon>
        <taxon>Pterygota</taxon>
        <taxon>Neoptera</taxon>
        <taxon>Endopterygota</taxon>
        <taxon>Hymenoptera</taxon>
        <taxon>Apocrita</taxon>
        <taxon>Proctotrupomorpha</taxon>
        <taxon>Chalcidoidea</taxon>
        <taxon>Trichogrammatidae</taxon>
        <taxon>Trichogramma</taxon>
    </lineage>
</organism>
<dbReference type="Proteomes" id="UP001627154">
    <property type="component" value="Unassembled WGS sequence"/>
</dbReference>
<feature type="DNA-binding region" description="H-T-H motif" evidence="4">
    <location>
        <begin position="27"/>
        <end position="47"/>
    </location>
</feature>
<feature type="domain" description="HTH psq-type" evidence="5">
    <location>
        <begin position="1"/>
        <end position="51"/>
    </location>
</feature>
<dbReference type="InterPro" id="IPR006600">
    <property type="entry name" value="HTH_CenpB_DNA-bd_dom"/>
</dbReference>
<dbReference type="PANTHER" id="PTHR19303:SF73">
    <property type="entry name" value="PROTEIN PDC2"/>
    <property type="match status" value="1"/>
</dbReference>
<keyword evidence="2 4" id="KW-0238">DNA-binding</keyword>
<name>A0ABD2VV68_9HYME</name>
<dbReference type="Pfam" id="PF03221">
    <property type="entry name" value="HTH_Tnp_Tc5"/>
    <property type="match status" value="1"/>
</dbReference>
<dbReference type="Pfam" id="PF04218">
    <property type="entry name" value="CENP-B_N"/>
    <property type="match status" value="1"/>
</dbReference>
<dbReference type="SUPFAM" id="SSF46689">
    <property type="entry name" value="Homeodomain-like"/>
    <property type="match status" value="1"/>
</dbReference>
<evidence type="ECO:0000313" key="7">
    <source>
        <dbReference type="Proteomes" id="UP001627154"/>
    </source>
</evidence>
<protein>
    <recommendedName>
        <fullName evidence="5">HTH psq-type domain-containing protein</fullName>
    </recommendedName>
</protein>
<dbReference type="EMBL" id="JBJJXI010000172">
    <property type="protein sequence ID" value="KAL3384452.1"/>
    <property type="molecule type" value="Genomic_DNA"/>
</dbReference>
<evidence type="ECO:0000256" key="4">
    <source>
        <dbReference type="PROSITE-ProRule" id="PRU00320"/>
    </source>
</evidence>
<reference evidence="6 7" key="1">
    <citation type="journal article" date="2024" name="bioRxiv">
        <title>A reference genome for Trichogramma kaykai: A tiny desert-dwelling parasitoid wasp with competing sex-ratio distorters.</title>
        <authorList>
            <person name="Culotta J."/>
            <person name="Lindsey A.R."/>
        </authorList>
    </citation>
    <scope>NUCLEOTIDE SEQUENCE [LARGE SCALE GENOMIC DNA]</scope>
    <source>
        <strain evidence="6 7">KSX58</strain>
    </source>
</reference>
<gene>
    <name evidence="6" type="ORF">TKK_019764</name>
</gene>
<evidence type="ECO:0000313" key="6">
    <source>
        <dbReference type="EMBL" id="KAL3384452.1"/>
    </source>
</evidence>
<dbReference type="AlphaFoldDB" id="A0ABD2VV68"/>
<dbReference type="PROSITE" id="PS50960">
    <property type="entry name" value="HTH_PSQ"/>
    <property type="match status" value="1"/>
</dbReference>
<evidence type="ECO:0000256" key="1">
    <source>
        <dbReference type="ARBA" id="ARBA00004123"/>
    </source>
</evidence>
<keyword evidence="7" id="KW-1185">Reference proteome</keyword>
<dbReference type="Gene3D" id="1.10.10.60">
    <property type="entry name" value="Homeodomain-like"/>
    <property type="match status" value="2"/>
</dbReference>
<evidence type="ECO:0000256" key="3">
    <source>
        <dbReference type="ARBA" id="ARBA00023242"/>
    </source>
</evidence>
<evidence type="ECO:0000256" key="2">
    <source>
        <dbReference type="ARBA" id="ARBA00023125"/>
    </source>
</evidence>